<name>A0AAV0ZDX7_VICFA</name>
<organism evidence="1 2">
    <name type="scientific">Vicia faba</name>
    <name type="common">Broad bean</name>
    <name type="synonym">Faba vulgaris</name>
    <dbReference type="NCBI Taxonomy" id="3906"/>
    <lineage>
        <taxon>Eukaryota</taxon>
        <taxon>Viridiplantae</taxon>
        <taxon>Streptophyta</taxon>
        <taxon>Embryophyta</taxon>
        <taxon>Tracheophyta</taxon>
        <taxon>Spermatophyta</taxon>
        <taxon>Magnoliopsida</taxon>
        <taxon>eudicotyledons</taxon>
        <taxon>Gunneridae</taxon>
        <taxon>Pentapetalae</taxon>
        <taxon>rosids</taxon>
        <taxon>fabids</taxon>
        <taxon>Fabales</taxon>
        <taxon>Fabaceae</taxon>
        <taxon>Papilionoideae</taxon>
        <taxon>50 kb inversion clade</taxon>
        <taxon>NPAAA clade</taxon>
        <taxon>Hologalegina</taxon>
        <taxon>IRL clade</taxon>
        <taxon>Fabeae</taxon>
        <taxon>Vicia</taxon>
    </lineage>
</organism>
<reference evidence="1 2" key="1">
    <citation type="submission" date="2023-01" db="EMBL/GenBank/DDBJ databases">
        <authorList>
            <person name="Kreplak J."/>
        </authorList>
    </citation>
    <scope>NUCLEOTIDE SEQUENCE [LARGE SCALE GENOMIC DNA]</scope>
</reference>
<dbReference type="AlphaFoldDB" id="A0AAV0ZDX7"/>
<accession>A0AAV0ZDX7</accession>
<evidence type="ECO:0000313" key="2">
    <source>
        <dbReference type="Proteomes" id="UP001157006"/>
    </source>
</evidence>
<protein>
    <submittedName>
        <fullName evidence="1">Uncharacterized protein</fullName>
    </submittedName>
</protein>
<evidence type="ECO:0000313" key="1">
    <source>
        <dbReference type="EMBL" id="CAI8595074.1"/>
    </source>
</evidence>
<dbReference type="EMBL" id="OX451735">
    <property type="protein sequence ID" value="CAI8595074.1"/>
    <property type="molecule type" value="Genomic_DNA"/>
</dbReference>
<dbReference type="Proteomes" id="UP001157006">
    <property type="component" value="Chromosome 1S"/>
</dbReference>
<keyword evidence="2" id="KW-1185">Reference proteome</keyword>
<sequence length="171" mass="20286">MNAFVVLAGHEEIIQSYGNATHLYITPSLIAMTIICELFSSYVEYYEFNSVYATHLHRLYTNKNNFSSPASLRPIVKFWFQLLVINLCPREKDLETLTWYDKNLLLFHTYNMRFILPLTIFNFLKEIIKTFREETNFLIPYGRVISELLYKLGIVNGDVEVEWTEKFEFVE</sequence>
<gene>
    <name evidence="1" type="ORF">VFH_I173400</name>
</gene>
<proteinExistence type="predicted"/>